<dbReference type="EMBL" id="CM056815">
    <property type="protein sequence ID" value="KAJ8630101.1"/>
    <property type="molecule type" value="Genomic_DNA"/>
</dbReference>
<gene>
    <name evidence="1" type="ORF">MRB53_023424</name>
</gene>
<protein>
    <submittedName>
        <fullName evidence="1">Uncharacterized protein</fullName>
    </submittedName>
</protein>
<evidence type="ECO:0000313" key="1">
    <source>
        <dbReference type="EMBL" id="KAJ8630101.1"/>
    </source>
</evidence>
<reference evidence="1 2" key="1">
    <citation type="journal article" date="2022" name="Hortic Res">
        <title>A haplotype resolved chromosomal level avocado genome allows analysis of novel avocado genes.</title>
        <authorList>
            <person name="Nath O."/>
            <person name="Fletcher S.J."/>
            <person name="Hayward A."/>
            <person name="Shaw L.M."/>
            <person name="Masouleh A.K."/>
            <person name="Furtado A."/>
            <person name="Henry R.J."/>
            <person name="Mitter N."/>
        </authorList>
    </citation>
    <scope>NUCLEOTIDE SEQUENCE [LARGE SCALE GENOMIC DNA]</scope>
    <source>
        <strain evidence="2">cv. Hass</strain>
    </source>
</reference>
<organism evidence="1 2">
    <name type="scientific">Persea americana</name>
    <name type="common">Avocado</name>
    <dbReference type="NCBI Taxonomy" id="3435"/>
    <lineage>
        <taxon>Eukaryota</taxon>
        <taxon>Viridiplantae</taxon>
        <taxon>Streptophyta</taxon>
        <taxon>Embryophyta</taxon>
        <taxon>Tracheophyta</taxon>
        <taxon>Spermatophyta</taxon>
        <taxon>Magnoliopsida</taxon>
        <taxon>Magnoliidae</taxon>
        <taxon>Laurales</taxon>
        <taxon>Lauraceae</taxon>
        <taxon>Persea</taxon>
    </lineage>
</organism>
<proteinExistence type="predicted"/>
<evidence type="ECO:0000313" key="2">
    <source>
        <dbReference type="Proteomes" id="UP001234297"/>
    </source>
</evidence>
<comment type="caution">
    <text evidence="1">The sequence shown here is derived from an EMBL/GenBank/DDBJ whole genome shotgun (WGS) entry which is preliminary data.</text>
</comment>
<name>A0ACC2L9D1_PERAE</name>
<dbReference type="Proteomes" id="UP001234297">
    <property type="component" value="Chromosome 7"/>
</dbReference>
<accession>A0ACC2L9D1</accession>
<keyword evidence="2" id="KW-1185">Reference proteome</keyword>
<sequence length="261" mass="28482">MAQIPSIFSSSSLILLLLVLSSSSINVAQHPTFNLSPSYLQALQIKTYLTDLHLTDFLFIFSCSSLAHHRPNPNKSLFSSSSFISTCRNPNFSNLVRRNPPLKRSISATVMTSAAYKPEEARRDFCAPDPDPTSPALLHVSSLTLGTGLADSLGHGGSLSPAIANLTTLAQLVVHPGRISGPIPPQIGPNLAKICFKGFSLSRSYQQCSERQETQFKPISFRSEIVVDRTRWCICRPSDEKGKNSGENEMGFVGRALGFRT</sequence>